<dbReference type="InterPro" id="IPR009091">
    <property type="entry name" value="RCC1/BLIP-II"/>
</dbReference>
<comment type="caution">
    <text evidence="3">The sequence shown here is derived from an EMBL/GenBank/DDBJ whole genome shotgun (WGS) entry which is preliminary data.</text>
</comment>
<dbReference type="Proteomes" id="UP000607559">
    <property type="component" value="Unassembled WGS sequence"/>
</dbReference>
<reference evidence="3" key="1">
    <citation type="journal article" date="2014" name="Int. J. Syst. Evol. Microbiol.">
        <title>Complete genome sequence of Corynebacterium casei LMG S-19264T (=DSM 44701T), isolated from a smear-ripened cheese.</title>
        <authorList>
            <consortium name="US DOE Joint Genome Institute (JGI-PGF)"/>
            <person name="Walter F."/>
            <person name="Albersmeier A."/>
            <person name="Kalinowski J."/>
            <person name="Ruckert C."/>
        </authorList>
    </citation>
    <scope>NUCLEOTIDE SEQUENCE</scope>
    <source>
        <strain evidence="3">CGMCC 1.15448</strain>
    </source>
</reference>
<accession>A0A8J2UI08</accession>
<dbReference type="GO" id="GO:0016020">
    <property type="term" value="C:membrane"/>
    <property type="evidence" value="ECO:0007669"/>
    <property type="project" value="TreeGrafter"/>
</dbReference>
<dbReference type="PANTHER" id="PTHR43798">
    <property type="entry name" value="MONOACYLGLYCEROL LIPASE"/>
    <property type="match status" value="1"/>
</dbReference>
<dbReference type="AlphaFoldDB" id="A0A8J2UI08"/>
<reference evidence="3" key="2">
    <citation type="submission" date="2020-09" db="EMBL/GenBank/DDBJ databases">
        <authorList>
            <person name="Sun Q."/>
            <person name="Zhou Y."/>
        </authorList>
    </citation>
    <scope>NUCLEOTIDE SEQUENCE</scope>
    <source>
        <strain evidence="3">CGMCC 1.15448</strain>
    </source>
</reference>
<dbReference type="Pfam" id="PF00561">
    <property type="entry name" value="Abhydrolase_1"/>
    <property type="match status" value="1"/>
</dbReference>
<feature type="domain" description="AB hydrolase-1" evidence="2">
    <location>
        <begin position="445"/>
        <end position="547"/>
    </location>
</feature>
<evidence type="ECO:0000313" key="3">
    <source>
        <dbReference type="EMBL" id="GGB20280.1"/>
    </source>
</evidence>
<dbReference type="EMBL" id="BMJC01000006">
    <property type="protein sequence ID" value="GGB20280.1"/>
    <property type="molecule type" value="Genomic_DNA"/>
</dbReference>
<dbReference type="InterPro" id="IPR029058">
    <property type="entry name" value="AB_hydrolase_fold"/>
</dbReference>
<dbReference type="RefSeq" id="WP_188937009.1">
    <property type="nucleotide sequence ID" value="NZ_BMJC01000006.1"/>
</dbReference>
<organism evidence="3 4">
    <name type="scientific">Puia dinghuensis</name>
    <dbReference type="NCBI Taxonomy" id="1792502"/>
    <lineage>
        <taxon>Bacteria</taxon>
        <taxon>Pseudomonadati</taxon>
        <taxon>Bacteroidota</taxon>
        <taxon>Chitinophagia</taxon>
        <taxon>Chitinophagales</taxon>
        <taxon>Chitinophagaceae</taxon>
        <taxon>Puia</taxon>
    </lineage>
</organism>
<evidence type="ECO:0000256" key="1">
    <source>
        <dbReference type="ARBA" id="ARBA00022801"/>
    </source>
</evidence>
<evidence type="ECO:0000259" key="2">
    <source>
        <dbReference type="Pfam" id="PF00561"/>
    </source>
</evidence>
<name>A0A8J2UI08_9BACT</name>
<dbReference type="InterPro" id="IPR050266">
    <property type="entry name" value="AB_hydrolase_sf"/>
</dbReference>
<dbReference type="SUPFAM" id="SSF50985">
    <property type="entry name" value="RCC1/BLIP-II"/>
    <property type="match status" value="1"/>
</dbReference>
<proteinExistence type="predicted"/>
<dbReference type="PANTHER" id="PTHR43798:SF31">
    <property type="entry name" value="AB HYDROLASE SUPERFAMILY PROTEIN YCLE"/>
    <property type="match status" value="1"/>
</dbReference>
<keyword evidence="4" id="KW-1185">Reference proteome</keyword>
<protein>
    <recommendedName>
        <fullName evidence="2">AB hydrolase-1 domain-containing protein</fullName>
    </recommendedName>
</protein>
<dbReference type="InterPro" id="IPR000073">
    <property type="entry name" value="AB_hydrolase_1"/>
</dbReference>
<dbReference type="Gene3D" id="3.40.50.1820">
    <property type="entry name" value="alpha/beta hydrolase"/>
    <property type="match status" value="1"/>
</dbReference>
<dbReference type="GO" id="GO:0016787">
    <property type="term" value="F:hydrolase activity"/>
    <property type="evidence" value="ECO:0007669"/>
    <property type="project" value="UniProtKB-KW"/>
</dbReference>
<sequence>MKQILLLLLFPLALHAQKYQVYPGEYDNWVRHPKSKRVYDIVASSTDPVAGLPPIADGDGKGSASLHTAGFIGVDGYAYVWGVNFCNISGLGLKAESIGATKTAISNARQIVAYANGGGGAVEGMGYGFAVVTNDNKLILLGNTQSGFRGDGTEGNVAEPAPYVVTAIRKPVKKVAIGSFVYVLYTDGTVDSWGGTRLKYYPTYVLGRGVDNPNPTRPGAMKFPEPIVDLAGGGSFTYFKGKSGAIYGVAYNTRFLGLGPNVGGRNTPFNLTKTLGLPGNPVQLTVGTQATYALMSNGDAYAWGDNTQAAIGNGKEAKFDNFVAPWGGGGLWVDKPLKINPAGVSFVKLFADIGDAFYAFAEDSKGNLWVWGRNKGFVLWNGKGSPDATIRANQPNKWDVLAPMKIAGFDGNSNSVSLQGQTLDTLVDVGGYKLHFVIFQGKGIPILFDAGGGEDATSWNKIIRPIAERTATTLITYDRAGFGKSTFNNTRHGIADGVIGLETGLKKLGYTGDIMLVAHSQGGLYAQLYASRHPDEVKAAVLIDATTTCFYNEKRLAATQQMIDQGNTDEVKASHPGTYYQGADFSNNIVLVSEFAFPNTIPVTDLVADHPPFQDSADINDWKRCHQEFAAASSNRTGILATGCGHLIFNDNPALVINAIVKDYREVMRR</sequence>
<gene>
    <name evidence="3" type="ORF">GCM10011511_50030</name>
</gene>
<keyword evidence="1" id="KW-0378">Hydrolase</keyword>
<dbReference type="SUPFAM" id="SSF53474">
    <property type="entry name" value="alpha/beta-Hydrolases"/>
    <property type="match status" value="1"/>
</dbReference>
<dbReference type="Gene3D" id="2.130.10.30">
    <property type="entry name" value="Regulator of chromosome condensation 1/beta-lactamase-inhibitor protein II"/>
    <property type="match status" value="2"/>
</dbReference>
<evidence type="ECO:0000313" key="4">
    <source>
        <dbReference type="Proteomes" id="UP000607559"/>
    </source>
</evidence>